<dbReference type="InterPro" id="IPR046038">
    <property type="entry name" value="DUF5996"/>
</dbReference>
<gene>
    <name evidence="1" type="ORF">GGQ54_001761</name>
</gene>
<sequence>MSPTSWPALRVDDWTDTRETLHMWLQIIGKVQMVSTPLINHWWNVTFEVSARGLRTRIARGPGQDFDTEFDFVDHQLIIRDTSGGQRSIKLEPKSVAQFFAEVQQAMGDLGIGCDIDPRPNEVSPAIPFAQDTEHHSYDAQAVNLWWRQLLAADRVFSLWRAGFAGKDSPVQVFWGSMDLSCTRYSGRTAPPHTSPGPPNCPPWVMAEAESRENAAAGFWPGGSAEGSFYAYSYPTPDGYAEAAVAPGYFDDQLGEWILPYDEVRRSADPDAALLAFLNTSYQAEATLAKWDRKLLDVNPFRLDNKILGS</sequence>
<evidence type="ECO:0000313" key="2">
    <source>
        <dbReference type="Proteomes" id="UP000527616"/>
    </source>
</evidence>
<organism evidence="1 2">
    <name type="scientific">Naumannella cuiyingiana</name>
    <dbReference type="NCBI Taxonomy" id="1347891"/>
    <lineage>
        <taxon>Bacteria</taxon>
        <taxon>Bacillati</taxon>
        <taxon>Actinomycetota</taxon>
        <taxon>Actinomycetes</taxon>
        <taxon>Propionibacteriales</taxon>
        <taxon>Propionibacteriaceae</taxon>
        <taxon>Naumannella</taxon>
    </lineage>
</organism>
<protein>
    <submittedName>
        <fullName evidence="1">Uncharacterized protein</fullName>
    </submittedName>
</protein>
<dbReference type="EMBL" id="JACBZS010000001">
    <property type="protein sequence ID" value="NYI71201.1"/>
    <property type="molecule type" value="Genomic_DNA"/>
</dbReference>
<dbReference type="AlphaFoldDB" id="A0A7Z0D921"/>
<dbReference type="Pfam" id="PF19459">
    <property type="entry name" value="DUF5996"/>
    <property type="match status" value="1"/>
</dbReference>
<accession>A0A7Z0D921</accession>
<proteinExistence type="predicted"/>
<name>A0A7Z0D921_9ACTN</name>
<dbReference type="Proteomes" id="UP000527616">
    <property type="component" value="Unassembled WGS sequence"/>
</dbReference>
<comment type="caution">
    <text evidence="1">The sequence shown here is derived from an EMBL/GenBank/DDBJ whole genome shotgun (WGS) entry which is preliminary data.</text>
</comment>
<reference evidence="1 2" key="1">
    <citation type="submission" date="2020-07" db="EMBL/GenBank/DDBJ databases">
        <title>Sequencing the genomes of 1000 actinobacteria strains.</title>
        <authorList>
            <person name="Klenk H.-P."/>
        </authorList>
    </citation>
    <scope>NUCLEOTIDE SEQUENCE [LARGE SCALE GENOMIC DNA]</scope>
    <source>
        <strain evidence="1 2">DSM 103164</strain>
    </source>
</reference>
<keyword evidence="2" id="KW-1185">Reference proteome</keyword>
<dbReference type="RefSeq" id="WP_179445058.1">
    <property type="nucleotide sequence ID" value="NZ_JACBZS010000001.1"/>
</dbReference>
<evidence type="ECO:0000313" key="1">
    <source>
        <dbReference type="EMBL" id="NYI71201.1"/>
    </source>
</evidence>